<organism evidence="1 2">
    <name type="scientific">Ophiocordyceps polyrhachis-furcata BCC 54312</name>
    <dbReference type="NCBI Taxonomy" id="1330021"/>
    <lineage>
        <taxon>Eukaryota</taxon>
        <taxon>Fungi</taxon>
        <taxon>Dikarya</taxon>
        <taxon>Ascomycota</taxon>
        <taxon>Pezizomycotina</taxon>
        <taxon>Sordariomycetes</taxon>
        <taxon>Hypocreomycetidae</taxon>
        <taxon>Hypocreales</taxon>
        <taxon>Ophiocordycipitaceae</taxon>
        <taxon>Ophiocordyceps</taxon>
    </lineage>
</organism>
<comment type="caution">
    <text evidence="1">The sequence shown here is derived from an EMBL/GenBank/DDBJ whole genome shotgun (WGS) entry which is preliminary data.</text>
</comment>
<sequence>MSRAIVIGQPLPKPKTTSLPSLYDTLHNSLILATVAPYLPLSSILNLAATDKAFRALVYSTPGVFRHLDLSCLRQARLELSDSDDSDDTTDFWHSPRLDGSVTEDDFYSGPLRGIISNLRRRDILSVVQTLVLDGLSVTAELCRDIINDASLNVRILSLREVTNLDHVTLRAVLRYACRKTRPDNTPKLRALYIFGDKEWSPPPPRSGYAAPTGSDWNHKSRRALSSSLRRDGDAWWARRGRMITGGTAHDWGDCMLACDGIIAFDSVVCQGPRHRNSPARPSPPIELHPPAAATFAVSACAGCGSAPEGLVHPTRLPARLPLLAPLPISSSSVVAATTPHHPYQPFVGRCGECIGDRYCLACHRWWCENCYKSPGQAVVIDDDATTPEGFVAAVKIEVRNLRCHQCDYDYERTDPLFVTFIGIALDAPCGCALTLSNPSSLHMAAQNRISKSCWECGNNCDACIDQTQRVCRKCCGGYCIIHNEGSSSSHVRCVSRGRGLGRL</sequence>
<accession>A0A367LN94</accession>
<gene>
    <name evidence="1" type="ORF">L249_2541</name>
</gene>
<dbReference type="OrthoDB" id="5345494at2759"/>
<dbReference type="AlphaFoldDB" id="A0A367LN94"/>
<dbReference type="EMBL" id="LKCN02000001">
    <property type="protein sequence ID" value="RCI15857.1"/>
    <property type="molecule type" value="Genomic_DNA"/>
</dbReference>
<keyword evidence="2" id="KW-1185">Reference proteome</keyword>
<evidence type="ECO:0000313" key="2">
    <source>
        <dbReference type="Proteomes" id="UP000253664"/>
    </source>
</evidence>
<name>A0A367LN94_9HYPO</name>
<evidence type="ECO:0000313" key="1">
    <source>
        <dbReference type="EMBL" id="RCI15857.1"/>
    </source>
</evidence>
<dbReference type="STRING" id="1330021.A0A367LN94"/>
<proteinExistence type="predicted"/>
<reference evidence="1 2" key="1">
    <citation type="journal article" date="2015" name="BMC Genomics">
        <title>Insights from the genome of Ophiocordyceps polyrhachis-furcata to pathogenicity and host specificity in insect fungi.</title>
        <authorList>
            <person name="Wichadakul D."/>
            <person name="Kobmoo N."/>
            <person name="Ingsriswang S."/>
            <person name="Tangphatsornruang S."/>
            <person name="Chantasingh D."/>
            <person name="Luangsa-ard J.J."/>
            <person name="Eurwilaichitr L."/>
        </authorList>
    </citation>
    <scope>NUCLEOTIDE SEQUENCE [LARGE SCALE GENOMIC DNA]</scope>
    <source>
        <strain evidence="1 2">BCC 54312</strain>
    </source>
</reference>
<protein>
    <submittedName>
        <fullName evidence="1">Uncharacterized protein</fullName>
    </submittedName>
</protein>
<dbReference type="Proteomes" id="UP000253664">
    <property type="component" value="Unassembled WGS sequence"/>
</dbReference>